<keyword evidence="3" id="KW-1185">Reference proteome</keyword>
<dbReference type="EMBL" id="LAYC01000001">
    <property type="protein sequence ID" value="KYK59215.1"/>
    <property type="molecule type" value="Genomic_DNA"/>
</dbReference>
<organism evidence="2 3">
    <name type="scientific">Drechmeria coniospora</name>
    <name type="common">Nematophagous fungus</name>
    <name type="synonym">Meria coniospora</name>
    <dbReference type="NCBI Taxonomy" id="98403"/>
    <lineage>
        <taxon>Eukaryota</taxon>
        <taxon>Fungi</taxon>
        <taxon>Dikarya</taxon>
        <taxon>Ascomycota</taxon>
        <taxon>Pezizomycotina</taxon>
        <taxon>Sordariomycetes</taxon>
        <taxon>Hypocreomycetidae</taxon>
        <taxon>Hypocreales</taxon>
        <taxon>Ophiocordycipitaceae</taxon>
        <taxon>Drechmeria</taxon>
    </lineage>
</organism>
<name>A0A151GQ20_DRECN</name>
<feature type="compositionally biased region" description="Basic and acidic residues" evidence="1">
    <location>
        <begin position="50"/>
        <end position="60"/>
    </location>
</feature>
<feature type="compositionally biased region" description="Low complexity" evidence="1">
    <location>
        <begin position="17"/>
        <end position="31"/>
    </location>
</feature>
<feature type="compositionally biased region" description="Basic and acidic residues" evidence="1">
    <location>
        <begin position="330"/>
        <end position="343"/>
    </location>
</feature>
<evidence type="ECO:0000313" key="2">
    <source>
        <dbReference type="EMBL" id="KYK59215.1"/>
    </source>
</evidence>
<comment type="caution">
    <text evidence="2">The sequence shown here is derived from an EMBL/GenBank/DDBJ whole genome shotgun (WGS) entry which is preliminary data.</text>
</comment>
<gene>
    <name evidence="2" type="ORF">DCS_00345</name>
</gene>
<evidence type="ECO:0000256" key="1">
    <source>
        <dbReference type="SAM" id="MobiDB-lite"/>
    </source>
</evidence>
<evidence type="ECO:0000313" key="3">
    <source>
        <dbReference type="Proteomes" id="UP000076580"/>
    </source>
</evidence>
<proteinExistence type="predicted"/>
<protein>
    <submittedName>
        <fullName evidence="2">Uncharacterized protein</fullName>
    </submittedName>
</protein>
<feature type="compositionally biased region" description="Basic and acidic residues" evidence="1">
    <location>
        <begin position="308"/>
        <end position="318"/>
    </location>
</feature>
<dbReference type="InParanoid" id="A0A151GQ20"/>
<feature type="region of interest" description="Disordered" evidence="1">
    <location>
        <begin position="288"/>
        <end position="343"/>
    </location>
</feature>
<dbReference type="GeneID" id="63712988"/>
<dbReference type="AlphaFoldDB" id="A0A151GQ20"/>
<dbReference type="Proteomes" id="UP000076580">
    <property type="component" value="Chromosome 01"/>
</dbReference>
<reference evidence="2 3" key="1">
    <citation type="journal article" date="2016" name="Sci. Rep.">
        <title>Insights into Adaptations to a Near-Obligate Nematode Endoparasitic Lifestyle from the Finished Genome of Drechmeria coniospora.</title>
        <authorList>
            <person name="Zhang L."/>
            <person name="Zhou Z."/>
            <person name="Guo Q."/>
            <person name="Fokkens L."/>
            <person name="Miskei M."/>
            <person name="Pocsi I."/>
            <person name="Zhang W."/>
            <person name="Chen M."/>
            <person name="Wang L."/>
            <person name="Sun Y."/>
            <person name="Donzelli B.G."/>
            <person name="Gibson D.M."/>
            <person name="Nelson D.R."/>
            <person name="Luo J.G."/>
            <person name="Rep M."/>
            <person name="Liu H."/>
            <person name="Yang S."/>
            <person name="Wang J."/>
            <person name="Krasnoff S.B."/>
            <person name="Xu Y."/>
            <person name="Molnar I."/>
            <person name="Lin M."/>
        </authorList>
    </citation>
    <scope>NUCLEOTIDE SEQUENCE [LARGE SCALE GENOMIC DNA]</scope>
    <source>
        <strain evidence="2 3">ARSEF 6962</strain>
    </source>
</reference>
<accession>A0A151GQ20</accession>
<dbReference type="STRING" id="98403.A0A151GQ20"/>
<sequence>MDEPPLECTASAALLSPPPAAASDLLASRPPQGHGELDSKDLVPAQSIEQADKHQFKYDSDDSPEDLIVAHPPINSDDDKSIRQRPLNLAEQLESEKRRYPGASTWAAAEERLFEILFLRQDLPLLPPHWDVDFRGVPMVESIFQAQENCRPIIFAHSSKEFQATMALLRLIDLTANVRTTCQSGLRHKAPSLIKKSISKFISWAAEDGGYRHLRFIPNIVVDTIDADMGEGDITKTMERRMRALARVQREFLRLDGDGEFWKVDEQRERHPGYSLRELLIEKYMARDDEGEHASPPSCSPSAEWAADEGRVSSKAPEEPGTSQVAGEPPKADLDDGTRVKTEPDLGEEVPLLMSDKGHVQPGPQDMQSEARYRRTPPVVYGLFILRTAVFLLTVDAAKGPTAYVSYHVDVHLMDRHQSVWNALTIALAVCLARDEMMTRVEDFEPEDLADESDPDV</sequence>
<feature type="region of interest" description="Disordered" evidence="1">
    <location>
        <begin position="17"/>
        <end position="64"/>
    </location>
</feature>
<dbReference type="RefSeq" id="XP_040658567.1">
    <property type="nucleotide sequence ID" value="XM_040797684.1"/>
</dbReference>